<dbReference type="Proteomes" id="UP001146505">
    <property type="component" value="Unassembled WGS sequence"/>
</dbReference>
<dbReference type="AlphaFoldDB" id="A0A9X3M491"/>
<evidence type="ECO:0000313" key="3">
    <source>
        <dbReference type="Proteomes" id="UP001146505"/>
    </source>
</evidence>
<proteinExistence type="predicted"/>
<dbReference type="EMBL" id="JAKMUV010000001">
    <property type="protein sequence ID" value="MCZ9303972.1"/>
    <property type="molecule type" value="Genomic_DNA"/>
</dbReference>
<protein>
    <submittedName>
        <fullName evidence="2">Uncharacterized protein</fullName>
    </submittedName>
</protein>
<accession>A0A9X3M491</accession>
<sequence length="287" mass="30936">MFGLFGKKNKNNTTPPQESAAQQPAAQEATGQQPTAQQPGAQHGHLKFQHDSDGNATLTAPNGELVYGIISPAPQDASNYSYAKEILPGVYRFLATVDSGFKPLSDADLPEGFSLDQPVLGDANFPGTDQPATNYTFWAVAFGATEHKSLETLKIASAGDVFFQVKSDFPFGATLAITFDLFLQITKIPDHGHGHVVSMPGGSTVLVHPVVPNQPADNIMQQMTQTRHELRQHPVNVSPLTFWVHDNHWDVLTAKDGVSLFPPENFPVQRNADGAPVTSRGDSGTRA</sequence>
<name>A0A9X3M491_9CORY</name>
<evidence type="ECO:0000313" key="2">
    <source>
        <dbReference type="EMBL" id="MCZ9303972.1"/>
    </source>
</evidence>
<comment type="caution">
    <text evidence="2">The sequence shown here is derived from an EMBL/GenBank/DDBJ whole genome shotgun (WGS) entry which is preliminary data.</text>
</comment>
<feature type="region of interest" description="Disordered" evidence="1">
    <location>
        <begin position="1"/>
        <end position="57"/>
    </location>
</feature>
<dbReference type="RefSeq" id="WP_237743926.1">
    <property type="nucleotide sequence ID" value="NZ_CP180526.1"/>
</dbReference>
<feature type="compositionally biased region" description="Low complexity" evidence="1">
    <location>
        <begin position="13"/>
        <end position="42"/>
    </location>
</feature>
<organism evidence="2 3">
    <name type="scientific">Corynebacterium macclintockiae</name>
    <dbReference type="NCBI Taxonomy" id="2913501"/>
    <lineage>
        <taxon>Bacteria</taxon>
        <taxon>Bacillati</taxon>
        <taxon>Actinomycetota</taxon>
        <taxon>Actinomycetes</taxon>
        <taxon>Mycobacteriales</taxon>
        <taxon>Corynebacteriaceae</taxon>
        <taxon>Corynebacterium</taxon>
    </lineage>
</organism>
<dbReference type="GeneID" id="301811941"/>
<reference evidence="2" key="1">
    <citation type="submission" date="2022-02" db="EMBL/GenBank/DDBJ databases">
        <title>Corynebacterium sp. from urogenital microbiome.</title>
        <authorList>
            <person name="Cappelli E.A."/>
            <person name="Ribeiro T.G."/>
            <person name="Peixe L."/>
        </authorList>
    </citation>
    <scope>NUCLEOTIDE SEQUENCE</scope>
    <source>
        <strain evidence="2">C9Ua_112</strain>
    </source>
</reference>
<keyword evidence="3" id="KW-1185">Reference proteome</keyword>
<gene>
    <name evidence="2" type="ORF">L8U58_00190</name>
</gene>
<evidence type="ECO:0000256" key="1">
    <source>
        <dbReference type="SAM" id="MobiDB-lite"/>
    </source>
</evidence>
<feature type="region of interest" description="Disordered" evidence="1">
    <location>
        <begin position="265"/>
        <end position="287"/>
    </location>
</feature>